<dbReference type="AlphaFoldDB" id="A0A383A9D6"/>
<evidence type="ECO:0000313" key="1">
    <source>
        <dbReference type="EMBL" id="SVE04231.1"/>
    </source>
</evidence>
<proteinExistence type="predicted"/>
<feature type="non-terminal residue" evidence="1">
    <location>
        <position position="1"/>
    </location>
</feature>
<dbReference type="EMBL" id="UINC01190199">
    <property type="protein sequence ID" value="SVE04231.1"/>
    <property type="molecule type" value="Genomic_DNA"/>
</dbReference>
<organism evidence="1">
    <name type="scientific">marine metagenome</name>
    <dbReference type="NCBI Taxonomy" id="408172"/>
    <lineage>
        <taxon>unclassified sequences</taxon>
        <taxon>metagenomes</taxon>
        <taxon>ecological metagenomes</taxon>
    </lineage>
</organism>
<protein>
    <submittedName>
        <fullName evidence="1">Uncharacterized protein</fullName>
    </submittedName>
</protein>
<sequence>KNLFPSQQEMTQSPLEHQQNIVSGIRLEKESLMYI</sequence>
<feature type="non-terminal residue" evidence="1">
    <location>
        <position position="35"/>
    </location>
</feature>
<accession>A0A383A9D6</accession>
<name>A0A383A9D6_9ZZZZ</name>
<gene>
    <name evidence="1" type="ORF">METZ01_LOCUS457085</name>
</gene>
<reference evidence="1" key="1">
    <citation type="submission" date="2018-05" db="EMBL/GenBank/DDBJ databases">
        <authorList>
            <person name="Lanie J.A."/>
            <person name="Ng W.-L."/>
            <person name="Kazmierczak K.M."/>
            <person name="Andrzejewski T.M."/>
            <person name="Davidsen T.M."/>
            <person name="Wayne K.J."/>
            <person name="Tettelin H."/>
            <person name="Glass J.I."/>
            <person name="Rusch D."/>
            <person name="Podicherti R."/>
            <person name="Tsui H.-C.T."/>
            <person name="Winkler M.E."/>
        </authorList>
    </citation>
    <scope>NUCLEOTIDE SEQUENCE</scope>
</reference>